<proteinExistence type="predicted"/>
<keyword evidence="3" id="KW-1185">Reference proteome</keyword>
<reference evidence="2 3" key="1">
    <citation type="journal article" date="2013" name="Genome Announc.">
        <title>Draft genome sequences for three mercury-methylating, sulfate-reducing bacteria.</title>
        <authorList>
            <person name="Brown S.D."/>
            <person name="Hurt R.A.Jr."/>
            <person name="Gilmour C.C."/>
            <person name="Elias D.A."/>
        </authorList>
    </citation>
    <scope>NUCLEOTIDE SEQUENCE [LARGE SCALE GENOMIC DNA]</scope>
    <source>
        <strain evidence="2 3">DSM 2059</strain>
    </source>
</reference>
<comment type="caution">
    <text evidence="2">The sequence shown here is derived from an EMBL/GenBank/DDBJ whole genome shotgun (WGS) entry which is preliminary data.</text>
</comment>
<protein>
    <submittedName>
        <fullName evidence="2">Uncharacterized protein</fullName>
    </submittedName>
</protein>
<dbReference type="Proteomes" id="UP000014977">
    <property type="component" value="Unassembled WGS sequence"/>
</dbReference>
<evidence type="ECO:0000313" key="3">
    <source>
        <dbReference type="Proteomes" id="UP000014977"/>
    </source>
</evidence>
<evidence type="ECO:0000313" key="2">
    <source>
        <dbReference type="EMBL" id="EPR37619.1"/>
    </source>
</evidence>
<dbReference type="AlphaFoldDB" id="S7UU81"/>
<dbReference type="eggNOG" id="ENOG5032Z37">
    <property type="taxonomic scope" value="Bacteria"/>
</dbReference>
<organism evidence="2 3">
    <name type="scientific">Desulfococcus multivorans DSM 2059</name>
    <dbReference type="NCBI Taxonomy" id="1121405"/>
    <lineage>
        <taxon>Bacteria</taxon>
        <taxon>Pseudomonadati</taxon>
        <taxon>Thermodesulfobacteriota</taxon>
        <taxon>Desulfobacteria</taxon>
        <taxon>Desulfobacterales</taxon>
        <taxon>Desulfococcaceae</taxon>
        <taxon>Desulfococcus</taxon>
    </lineage>
</organism>
<accession>S7UU81</accession>
<dbReference type="RefSeq" id="WP_020878114.1">
    <property type="nucleotide sequence ID" value="NZ_ATHJ01000102.1"/>
</dbReference>
<gene>
    <name evidence="2" type="ORF">dsmv_3047</name>
</gene>
<feature type="region of interest" description="Disordered" evidence="1">
    <location>
        <begin position="78"/>
        <end position="111"/>
    </location>
</feature>
<evidence type="ECO:0000256" key="1">
    <source>
        <dbReference type="SAM" id="MobiDB-lite"/>
    </source>
</evidence>
<dbReference type="OrthoDB" id="5398417at2"/>
<name>S7UU81_DESML</name>
<dbReference type="STRING" id="897.B2D07_17140"/>
<dbReference type="EMBL" id="ATHJ01000102">
    <property type="protein sequence ID" value="EPR37619.1"/>
    <property type="molecule type" value="Genomic_DNA"/>
</dbReference>
<sequence>MAQENDVVLIYFEDQPMTFARIESIQADHKPDWYHVKLLLLQVPLQPVTWILRTAYIDGAEFTMNGNRMRMAPVVCPDDALPEIPEPEEDAPPDPGGKDGRVISFPGLKKP</sequence>